<dbReference type="EMBL" id="JBHRVV010000001">
    <property type="protein sequence ID" value="MFC3457210.1"/>
    <property type="molecule type" value="Genomic_DNA"/>
</dbReference>
<reference evidence="2" key="1">
    <citation type="journal article" date="2019" name="Int. J. Syst. Evol. Microbiol.">
        <title>The Global Catalogue of Microorganisms (GCM) 10K type strain sequencing project: providing services to taxonomists for standard genome sequencing and annotation.</title>
        <authorList>
            <consortium name="The Broad Institute Genomics Platform"/>
            <consortium name="The Broad Institute Genome Sequencing Center for Infectious Disease"/>
            <person name="Wu L."/>
            <person name="Ma J."/>
        </authorList>
    </citation>
    <scope>NUCLEOTIDE SEQUENCE [LARGE SCALE GENOMIC DNA]</scope>
    <source>
        <strain evidence="2">CCM 7480</strain>
    </source>
</reference>
<dbReference type="RefSeq" id="WP_379733403.1">
    <property type="nucleotide sequence ID" value="NZ_JBHRVV010000001.1"/>
</dbReference>
<protein>
    <submittedName>
        <fullName evidence="1">Uncharacterized protein</fullName>
    </submittedName>
</protein>
<sequence length="140" mass="15363">MNLILWSQQYVEEAIDDEIALADAMHGMKVVRPAYITTITELQATRPSRTYFSSRNHPRTSSSMPLDKWRRSWNAAGPLIGLLGLSVHADDDEGVVSVGVGGRRRNVSEAYADHPGKDEAVVAAIVRAAIQAMNEARNGF</sequence>
<name>A0ABV7PGE0_9BURK</name>
<organism evidence="1 2">
    <name type="scientific">Massilia haematophila</name>
    <dbReference type="NCBI Taxonomy" id="457923"/>
    <lineage>
        <taxon>Bacteria</taxon>
        <taxon>Pseudomonadati</taxon>
        <taxon>Pseudomonadota</taxon>
        <taxon>Betaproteobacteria</taxon>
        <taxon>Burkholderiales</taxon>
        <taxon>Oxalobacteraceae</taxon>
        <taxon>Telluria group</taxon>
        <taxon>Massilia</taxon>
    </lineage>
</organism>
<proteinExistence type="predicted"/>
<accession>A0ABV7PGE0</accession>
<dbReference type="Proteomes" id="UP001595665">
    <property type="component" value="Unassembled WGS sequence"/>
</dbReference>
<evidence type="ECO:0000313" key="1">
    <source>
        <dbReference type="EMBL" id="MFC3457210.1"/>
    </source>
</evidence>
<gene>
    <name evidence="1" type="ORF">ACFOPH_02955</name>
</gene>
<evidence type="ECO:0000313" key="2">
    <source>
        <dbReference type="Proteomes" id="UP001595665"/>
    </source>
</evidence>
<comment type="caution">
    <text evidence="1">The sequence shown here is derived from an EMBL/GenBank/DDBJ whole genome shotgun (WGS) entry which is preliminary data.</text>
</comment>
<keyword evidence="2" id="KW-1185">Reference proteome</keyword>